<comment type="subcellular location">
    <subcellularLocation>
        <location evidence="1">Membrane</location>
        <topology evidence="1">Multi-pass membrane protein</topology>
    </subcellularLocation>
</comment>
<dbReference type="OrthoDB" id="19906at2"/>
<reference evidence="14 15" key="1">
    <citation type="submission" date="2018-10" db="EMBL/GenBank/DDBJ databases">
        <title>Genomic Encyclopedia of Type Strains, Phase IV (KMG-IV): sequencing the most valuable type-strain genomes for metagenomic binning, comparative biology and taxonomic classification.</title>
        <authorList>
            <person name="Goeker M."/>
        </authorList>
    </citation>
    <scope>NUCLEOTIDE SEQUENCE [LARGE SCALE GENOMIC DNA]</scope>
    <source>
        <strain evidence="14 15">DSM 25080</strain>
    </source>
</reference>
<proteinExistence type="inferred from homology"/>
<evidence type="ECO:0000256" key="10">
    <source>
        <dbReference type="ARBA" id="ARBA00023136"/>
    </source>
</evidence>
<evidence type="ECO:0000256" key="2">
    <source>
        <dbReference type="ARBA" id="ARBA00008749"/>
    </source>
</evidence>
<feature type="transmembrane region" description="Helical" evidence="12">
    <location>
        <begin position="39"/>
        <end position="60"/>
    </location>
</feature>
<evidence type="ECO:0000256" key="1">
    <source>
        <dbReference type="ARBA" id="ARBA00004141"/>
    </source>
</evidence>
<feature type="transmembrane region" description="Helical" evidence="12">
    <location>
        <begin position="72"/>
        <end position="94"/>
    </location>
</feature>
<feature type="transmembrane region" description="Helical" evidence="12">
    <location>
        <begin position="12"/>
        <end position="32"/>
    </location>
</feature>
<evidence type="ECO:0000256" key="11">
    <source>
        <dbReference type="ARBA" id="ARBA00023160"/>
    </source>
</evidence>
<evidence type="ECO:0000313" key="14">
    <source>
        <dbReference type="EMBL" id="RMA79364.1"/>
    </source>
</evidence>
<evidence type="ECO:0000256" key="6">
    <source>
        <dbReference type="ARBA" id="ARBA00022989"/>
    </source>
</evidence>
<gene>
    <name evidence="14" type="ORF">DFR27_1804</name>
</gene>
<dbReference type="GO" id="GO:0016717">
    <property type="term" value="F:oxidoreductase activity, acting on paired donors, with oxidation of a pair of donors resulting in the reduction of molecular oxygen to two molecules of water"/>
    <property type="evidence" value="ECO:0007669"/>
    <property type="project" value="InterPro"/>
</dbReference>
<dbReference type="InterPro" id="IPR005804">
    <property type="entry name" value="FA_desaturase_dom"/>
</dbReference>
<evidence type="ECO:0000256" key="9">
    <source>
        <dbReference type="ARBA" id="ARBA00023098"/>
    </source>
</evidence>
<evidence type="ECO:0000256" key="4">
    <source>
        <dbReference type="ARBA" id="ARBA00022692"/>
    </source>
</evidence>
<accession>A0A3M0A4Q4</accession>
<evidence type="ECO:0000256" key="3">
    <source>
        <dbReference type="ARBA" id="ARBA00022516"/>
    </source>
</evidence>
<keyword evidence="10 12" id="KW-0472">Membrane</keyword>
<name>A0A3M0A4Q4_9GAMM</name>
<evidence type="ECO:0000259" key="13">
    <source>
        <dbReference type="Pfam" id="PF00487"/>
    </source>
</evidence>
<keyword evidence="3" id="KW-0444">Lipid biosynthesis</keyword>
<keyword evidence="7" id="KW-0560">Oxidoreductase</keyword>
<evidence type="ECO:0000256" key="8">
    <source>
        <dbReference type="ARBA" id="ARBA00023004"/>
    </source>
</evidence>
<dbReference type="EMBL" id="REFJ01000004">
    <property type="protein sequence ID" value="RMA79364.1"/>
    <property type="molecule type" value="Genomic_DNA"/>
</dbReference>
<dbReference type="InterPro" id="IPR015876">
    <property type="entry name" value="Acyl-CoA_DS"/>
</dbReference>
<dbReference type="RefSeq" id="WP_121877123.1">
    <property type="nucleotide sequence ID" value="NZ_REFJ01000004.1"/>
</dbReference>
<dbReference type="AlphaFoldDB" id="A0A3M0A4Q4"/>
<sequence length="384" mass="44389">MQSEKPPIMWLPVTVFLFTTIVTVIGVPWYGYAVGYSGAMWLAAILVLGANGMSITAGYHRLWAHNSYRAHWSLRLLFALFGAAATQNSILVWASGHRRHHRHVDDNERDPYSAKRGFFFSHIGWMLRAYPSGKVDFSNVKDLQRDPIVVWQHKHYVVLAIAMNFIPALALGWLLGDIVAGALLIGFLRLVVSHHTTFFINSLAHIWGRRPYTEANTARDNDVLAFFTYGEGYHNYHHLFQGDYRNGVKWWQYDPTKWLIFVASKLGLASKLKRTPAAKINQAMIETQLKRAEETFKSKPLSLRFSDQIALESMRFQQQLQHWKELRLSWVEAQKELMEQRGEELRSMAETELLVISEKLAALEFEIKQQRKRMIRFVNRLAAC</sequence>
<feature type="domain" description="Fatty acid desaturase" evidence="13">
    <location>
        <begin position="41"/>
        <end position="259"/>
    </location>
</feature>
<feature type="transmembrane region" description="Helical" evidence="12">
    <location>
        <begin position="156"/>
        <end position="175"/>
    </location>
</feature>
<dbReference type="PRINTS" id="PR00075">
    <property type="entry name" value="FACDDSATRASE"/>
</dbReference>
<evidence type="ECO:0000256" key="12">
    <source>
        <dbReference type="SAM" id="Phobius"/>
    </source>
</evidence>
<dbReference type="Proteomes" id="UP000267187">
    <property type="component" value="Unassembled WGS sequence"/>
</dbReference>
<evidence type="ECO:0000313" key="15">
    <source>
        <dbReference type="Proteomes" id="UP000267187"/>
    </source>
</evidence>
<dbReference type="Pfam" id="PF00487">
    <property type="entry name" value="FA_desaturase"/>
    <property type="match status" value="1"/>
</dbReference>
<evidence type="ECO:0000256" key="7">
    <source>
        <dbReference type="ARBA" id="ARBA00023002"/>
    </source>
</evidence>
<keyword evidence="6 12" id="KW-1133">Transmembrane helix</keyword>
<keyword evidence="15" id="KW-1185">Reference proteome</keyword>
<evidence type="ECO:0000256" key="5">
    <source>
        <dbReference type="ARBA" id="ARBA00022832"/>
    </source>
</evidence>
<dbReference type="CDD" id="cd03505">
    <property type="entry name" value="Delta9-FADS-like"/>
    <property type="match status" value="1"/>
</dbReference>
<dbReference type="GO" id="GO:0016020">
    <property type="term" value="C:membrane"/>
    <property type="evidence" value="ECO:0007669"/>
    <property type="project" value="UniProtKB-SubCell"/>
</dbReference>
<comment type="caution">
    <text evidence="14">The sequence shown here is derived from an EMBL/GenBank/DDBJ whole genome shotgun (WGS) entry which is preliminary data.</text>
</comment>
<keyword evidence="5" id="KW-0276">Fatty acid metabolism</keyword>
<dbReference type="PANTHER" id="PTHR11351:SF31">
    <property type="entry name" value="DESATURASE 1, ISOFORM A-RELATED"/>
    <property type="match status" value="1"/>
</dbReference>
<organism evidence="14 15">
    <name type="scientific">Umboniibacter marinipuniceus</name>
    <dbReference type="NCBI Taxonomy" id="569599"/>
    <lineage>
        <taxon>Bacteria</taxon>
        <taxon>Pseudomonadati</taxon>
        <taxon>Pseudomonadota</taxon>
        <taxon>Gammaproteobacteria</taxon>
        <taxon>Cellvibrionales</taxon>
        <taxon>Cellvibrionaceae</taxon>
        <taxon>Umboniibacter</taxon>
    </lineage>
</organism>
<keyword evidence="9" id="KW-0443">Lipid metabolism</keyword>
<protein>
    <submittedName>
        <fullName evidence="14">Delta-9 acyl-phospholipid desaturase</fullName>
    </submittedName>
</protein>
<keyword evidence="8" id="KW-0408">Iron</keyword>
<keyword evidence="11" id="KW-0275">Fatty acid biosynthesis</keyword>
<dbReference type="PANTHER" id="PTHR11351">
    <property type="entry name" value="ACYL-COA DESATURASE"/>
    <property type="match status" value="1"/>
</dbReference>
<dbReference type="GO" id="GO:0006633">
    <property type="term" value="P:fatty acid biosynthetic process"/>
    <property type="evidence" value="ECO:0007669"/>
    <property type="project" value="UniProtKB-KW"/>
</dbReference>
<keyword evidence="4 12" id="KW-0812">Transmembrane</keyword>
<comment type="similarity">
    <text evidence="2">Belongs to the fatty acid desaturase type 2 family.</text>
</comment>